<proteinExistence type="predicted"/>
<accession>A0A811PIF5</accession>
<comment type="caution">
    <text evidence="2">The sequence shown here is derived from an EMBL/GenBank/DDBJ whole genome shotgun (WGS) entry which is preliminary data.</text>
</comment>
<evidence type="ECO:0000313" key="3">
    <source>
        <dbReference type="Proteomes" id="UP000604825"/>
    </source>
</evidence>
<gene>
    <name evidence="2" type="ORF">NCGR_LOCUS29523</name>
</gene>
<protein>
    <submittedName>
        <fullName evidence="2">Uncharacterized protein</fullName>
    </submittedName>
</protein>
<sequence length="218" mass="23212">MAIVAAAAQVHPSPPPPARHTVAWLVCTHLAWSTVICLLLTSLWLYFWGMATKEIGRFACGEGCAVVTAAYKVVYVAGVTLMLVLPFSLLGALMMSRAKAAAAVPVAAAAATDITKVQEPALKTSYAAMLKTSYAAMRGLLRDPVILGLLASIAFAMLMLIGLLVIGDSHVMGSRQKRMGSMIYVVGALGMHAVDCFVLCPLMTVRVWRSLRKALHAL</sequence>
<keyword evidence="1" id="KW-0472">Membrane</keyword>
<feature type="transmembrane region" description="Helical" evidence="1">
    <location>
        <begin position="145"/>
        <end position="167"/>
    </location>
</feature>
<organism evidence="2 3">
    <name type="scientific">Miscanthus lutarioriparius</name>
    <dbReference type="NCBI Taxonomy" id="422564"/>
    <lineage>
        <taxon>Eukaryota</taxon>
        <taxon>Viridiplantae</taxon>
        <taxon>Streptophyta</taxon>
        <taxon>Embryophyta</taxon>
        <taxon>Tracheophyta</taxon>
        <taxon>Spermatophyta</taxon>
        <taxon>Magnoliopsida</taxon>
        <taxon>Liliopsida</taxon>
        <taxon>Poales</taxon>
        <taxon>Poaceae</taxon>
        <taxon>PACMAD clade</taxon>
        <taxon>Panicoideae</taxon>
        <taxon>Andropogonodae</taxon>
        <taxon>Andropogoneae</taxon>
        <taxon>Saccharinae</taxon>
        <taxon>Miscanthus</taxon>
    </lineage>
</organism>
<dbReference type="OrthoDB" id="695784at2759"/>
<evidence type="ECO:0000256" key="1">
    <source>
        <dbReference type="SAM" id="Phobius"/>
    </source>
</evidence>
<dbReference type="Proteomes" id="UP000604825">
    <property type="component" value="Unassembled WGS sequence"/>
</dbReference>
<name>A0A811PIF5_9POAL</name>
<reference evidence="2" key="1">
    <citation type="submission" date="2020-10" db="EMBL/GenBank/DDBJ databases">
        <authorList>
            <person name="Han B."/>
            <person name="Lu T."/>
            <person name="Zhao Q."/>
            <person name="Huang X."/>
            <person name="Zhao Y."/>
        </authorList>
    </citation>
    <scope>NUCLEOTIDE SEQUENCE</scope>
</reference>
<dbReference type="AlphaFoldDB" id="A0A811PIF5"/>
<dbReference type="EMBL" id="CAJGYO010000007">
    <property type="protein sequence ID" value="CAD6245059.1"/>
    <property type="molecule type" value="Genomic_DNA"/>
</dbReference>
<keyword evidence="1" id="KW-0812">Transmembrane</keyword>
<feature type="transmembrane region" description="Helical" evidence="1">
    <location>
        <begin position="179"/>
        <end position="204"/>
    </location>
</feature>
<feature type="transmembrane region" description="Helical" evidence="1">
    <location>
        <begin position="69"/>
        <end position="89"/>
    </location>
</feature>
<keyword evidence="1" id="KW-1133">Transmembrane helix</keyword>
<keyword evidence="3" id="KW-1185">Reference proteome</keyword>
<evidence type="ECO:0000313" key="2">
    <source>
        <dbReference type="EMBL" id="CAD6245059.1"/>
    </source>
</evidence>
<feature type="transmembrane region" description="Helical" evidence="1">
    <location>
        <begin position="22"/>
        <end position="48"/>
    </location>
</feature>